<evidence type="ECO:0000313" key="3">
    <source>
        <dbReference type="EnsemblMetazoa" id="tetur29g01400.1"/>
    </source>
</evidence>
<feature type="signal peptide" evidence="2">
    <location>
        <begin position="1"/>
        <end position="21"/>
    </location>
</feature>
<sequence>MAFVRCSIFILLLGIWPLVWASDSVEPSFDHQLNSRESKDGKERIDGLSYFLDNQRSLIPLVSSPSSSSLSSSSSPLTPSSPSSASSVATLLRNSNNNNLYDLYGTKGNSYLATSADENEKNFADDYVVDLPGKRRFIPLRGRKDDLFFHPRSDSFYTAFDGYRKKAAFTGMRGKKMDLSSPVNNRQGALIRNMMNRNGYGAMDDSPLISFANLNDVGAYKRSRPFAAMRGKRSIQTSNLLPF</sequence>
<proteinExistence type="predicted"/>
<feature type="region of interest" description="Disordered" evidence="1">
    <location>
        <begin position="63"/>
        <end position="88"/>
    </location>
</feature>
<accession>T1L069</accession>
<dbReference type="Proteomes" id="UP000015104">
    <property type="component" value="Unassembled WGS sequence"/>
</dbReference>
<keyword evidence="2" id="KW-0732">Signal</keyword>
<reference evidence="3" key="2">
    <citation type="submission" date="2015-06" db="UniProtKB">
        <authorList>
            <consortium name="EnsemblMetazoa"/>
        </authorList>
    </citation>
    <scope>IDENTIFICATION</scope>
</reference>
<protein>
    <submittedName>
        <fullName evidence="3">Uncharacterized protein</fullName>
    </submittedName>
</protein>
<dbReference type="AlphaFoldDB" id="T1L069"/>
<reference evidence="4" key="1">
    <citation type="submission" date="2011-08" db="EMBL/GenBank/DDBJ databases">
        <authorList>
            <person name="Rombauts S."/>
        </authorList>
    </citation>
    <scope>NUCLEOTIDE SEQUENCE</scope>
    <source>
        <strain evidence="4">London</strain>
    </source>
</reference>
<keyword evidence="4" id="KW-1185">Reference proteome</keyword>
<dbReference type="EnsemblMetazoa" id="tetur29g01400.1">
    <property type="protein sequence ID" value="tetur29g01400.1"/>
    <property type="gene ID" value="tetur29g01400"/>
</dbReference>
<evidence type="ECO:0000256" key="1">
    <source>
        <dbReference type="SAM" id="MobiDB-lite"/>
    </source>
</evidence>
<dbReference type="OrthoDB" id="10510947at2759"/>
<gene>
    <name evidence="3" type="primary">107369011</name>
</gene>
<dbReference type="HOGENOM" id="CLU_1143851_0_0_1"/>
<feature type="chain" id="PRO_5004591998" evidence="2">
    <location>
        <begin position="22"/>
        <end position="243"/>
    </location>
</feature>
<name>T1L069_TETUR</name>
<dbReference type="KEGG" id="tut:107369011"/>
<evidence type="ECO:0000313" key="4">
    <source>
        <dbReference type="Proteomes" id="UP000015104"/>
    </source>
</evidence>
<dbReference type="OMA" id="NCGSIFI"/>
<evidence type="ECO:0000256" key="2">
    <source>
        <dbReference type="SAM" id="SignalP"/>
    </source>
</evidence>
<organism evidence="3 4">
    <name type="scientific">Tetranychus urticae</name>
    <name type="common">Two-spotted spider mite</name>
    <dbReference type="NCBI Taxonomy" id="32264"/>
    <lineage>
        <taxon>Eukaryota</taxon>
        <taxon>Metazoa</taxon>
        <taxon>Ecdysozoa</taxon>
        <taxon>Arthropoda</taxon>
        <taxon>Chelicerata</taxon>
        <taxon>Arachnida</taxon>
        <taxon>Acari</taxon>
        <taxon>Acariformes</taxon>
        <taxon>Trombidiformes</taxon>
        <taxon>Prostigmata</taxon>
        <taxon>Eleutherengona</taxon>
        <taxon>Raphignathae</taxon>
        <taxon>Tetranychoidea</taxon>
        <taxon>Tetranychidae</taxon>
        <taxon>Tetranychus</taxon>
    </lineage>
</organism>
<dbReference type="EMBL" id="CAEY01000762">
    <property type="status" value="NOT_ANNOTATED_CDS"/>
    <property type="molecule type" value="Genomic_DNA"/>
</dbReference>